<dbReference type="GeneID" id="96300578"/>
<dbReference type="PANTHER" id="PTHR43877">
    <property type="entry name" value="AMINOALKYLPHOSPHONATE N-ACETYLTRANSFERASE-RELATED-RELATED"/>
    <property type="match status" value="1"/>
</dbReference>
<name>A0A1I3X1M5_9ACTN</name>
<dbReference type="GO" id="GO:0005840">
    <property type="term" value="C:ribosome"/>
    <property type="evidence" value="ECO:0007669"/>
    <property type="project" value="UniProtKB-KW"/>
</dbReference>
<dbReference type="CDD" id="cd04301">
    <property type="entry name" value="NAT_SF"/>
    <property type="match status" value="1"/>
</dbReference>
<dbReference type="GO" id="GO:0016747">
    <property type="term" value="F:acyltransferase activity, transferring groups other than amino-acyl groups"/>
    <property type="evidence" value="ECO:0007669"/>
    <property type="project" value="InterPro"/>
</dbReference>
<evidence type="ECO:0000313" key="5">
    <source>
        <dbReference type="Proteomes" id="UP000199111"/>
    </source>
</evidence>
<dbReference type="InterPro" id="IPR050832">
    <property type="entry name" value="Bact_Acetyltransf"/>
</dbReference>
<dbReference type="PANTHER" id="PTHR43877:SF2">
    <property type="entry name" value="AMINOALKYLPHOSPHONATE N-ACETYLTRANSFERASE-RELATED"/>
    <property type="match status" value="1"/>
</dbReference>
<dbReference type="Proteomes" id="UP000199111">
    <property type="component" value="Unassembled WGS sequence"/>
</dbReference>
<dbReference type="AlphaFoldDB" id="A0A1I3X1M5"/>
<dbReference type="Gene3D" id="3.40.630.30">
    <property type="match status" value="1"/>
</dbReference>
<evidence type="ECO:0000256" key="2">
    <source>
        <dbReference type="ARBA" id="ARBA00023315"/>
    </source>
</evidence>
<dbReference type="SUPFAM" id="SSF55729">
    <property type="entry name" value="Acyl-CoA N-acyltransferases (Nat)"/>
    <property type="match status" value="1"/>
</dbReference>
<reference evidence="5" key="1">
    <citation type="submission" date="2016-10" db="EMBL/GenBank/DDBJ databases">
        <authorList>
            <person name="Varghese N."/>
            <person name="Submissions S."/>
        </authorList>
    </citation>
    <scope>NUCLEOTIDE SEQUENCE [LARGE SCALE GENOMIC DNA]</scope>
    <source>
        <strain evidence="5">CGMCC 4.2126</strain>
    </source>
</reference>
<dbReference type="RefSeq" id="WP_093889282.1">
    <property type="nucleotide sequence ID" value="NZ_FOQY01000018.1"/>
</dbReference>
<protein>
    <submittedName>
        <fullName evidence="4">Ribosomal protein S18 acetylase RimI</fullName>
    </submittedName>
</protein>
<keyword evidence="1" id="KW-0808">Transferase</keyword>
<evidence type="ECO:0000256" key="1">
    <source>
        <dbReference type="ARBA" id="ARBA00022679"/>
    </source>
</evidence>
<organism evidence="4 5">
    <name type="scientific">Streptosporangium canum</name>
    <dbReference type="NCBI Taxonomy" id="324952"/>
    <lineage>
        <taxon>Bacteria</taxon>
        <taxon>Bacillati</taxon>
        <taxon>Actinomycetota</taxon>
        <taxon>Actinomycetes</taxon>
        <taxon>Streptosporangiales</taxon>
        <taxon>Streptosporangiaceae</taxon>
        <taxon>Streptosporangium</taxon>
    </lineage>
</organism>
<keyword evidence="4" id="KW-0689">Ribosomal protein</keyword>
<evidence type="ECO:0000259" key="3">
    <source>
        <dbReference type="PROSITE" id="PS51186"/>
    </source>
</evidence>
<keyword evidence="4" id="KW-0687">Ribonucleoprotein</keyword>
<gene>
    <name evidence="4" type="ORF">SAMN05216275_1189</name>
</gene>
<dbReference type="InterPro" id="IPR016181">
    <property type="entry name" value="Acyl_CoA_acyltransferase"/>
</dbReference>
<feature type="domain" description="N-acetyltransferase" evidence="3">
    <location>
        <begin position="1"/>
        <end position="158"/>
    </location>
</feature>
<dbReference type="EMBL" id="FOQY01000018">
    <property type="protein sequence ID" value="SFK13219.1"/>
    <property type="molecule type" value="Genomic_DNA"/>
</dbReference>
<keyword evidence="2" id="KW-0012">Acyltransferase</keyword>
<dbReference type="InterPro" id="IPR000182">
    <property type="entry name" value="GNAT_dom"/>
</dbReference>
<accession>A0A1I3X1M5</accession>
<dbReference type="Pfam" id="PF00583">
    <property type="entry name" value="Acetyltransf_1"/>
    <property type="match status" value="1"/>
</dbReference>
<dbReference type="PROSITE" id="PS51186">
    <property type="entry name" value="GNAT"/>
    <property type="match status" value="1"/>
</dbReference>
<evidence type="ECO:0000313" key="4">
    <source>
        <dbReference type="EMBL" id="SFK13219.1"/>
    </source>
</evidence>
<keyword evidence="5" id="KW-1185">Reference proteome</keyword>
<sequence>MSVRAAIHDDIPELLRLREILADRMAQDGSYPVDGDWRRAYADSLTERLGSDDTAVYVVDAPSGGLVACGMGLIFERFPGPSLPDGRYGYIQGMTTDPGHRRRGHSRAIMSRLMEWYRGSRIQRVDLHATSDGEPLYREFGFVDDGHHYPSLTWRDPS</sequence>
<proteinExistence type="predicted"/>